<dbReference type="Pfam" id="PF01963">
    <property type="entry name" value="TraB_PrgY_gumN"/>
    <property type="match status" value="2"/>
</dbReference>
<reference evidence="2" key="1">
    <citation type="journal article" date="2014" name="Int. J. Syst. Evol. Microbiol.">
        <title>Complete genome sequence of Corynebacterium casei LMG S-19264T (=DSM 44701T), isolated from a smear-ripened cheese.</title>
        <authorList>
            <consortium name="US DOE Joint Genome Institute (JGI-PGF)"/>
            <person name="Walter F."/>
            <person name="Albersmeier A."/>
            <person name="Kalinowski J."/>
            <person name="Ruckert C."/>
        </authorList>
    </citation>
    <scope>NUCLEOTIDE SEQUENCE</scope>
    <source>
        <strain evidence="2">JCM 19596</strain>
    </source>
</reference>
<dbReference type="AlphaFoldDB" id="A0A830FIV9"/>
<protein>
    <submittedName>
        <fullName evidence="2">Conjugal transfer protein TraB</fullName>
    </submittedName>
</protein>
<feature type="transmembrane region" description="Helical" evidence="1">
    <location>
        <begin position="443"/>
        <end position="469"/>
    </location>
</feature>
<dbReference type="Proteomes" id="UP000607197">
    <property type="component" value="Unassembled WGS sequence"/>
</dbReference>
<feature type="transmembrane region" description="Helical" evidence="1">
    <location>
        <begin position="187"/>
        <end position="216"/>
    </location>
</feature>
<dbReference type="OrthoDB" id="185689at2157"/>
<dbReference type="PANTHER" id="PTHR21530">
    <property type="entry name" value="PHEROMONE SHUTDOWN PROTEIN"/>
    <property type="match status" value="1"/>
</dbReference>
<evidence type="ECO:0000313" key="3">
    <source>
        <dbReference type="Proteomes" id="UP000607197"/>
    </source>
</evidence>
<dbReference type="RefSeq" id="WP_188977931.1">
    <property type="nucleotide sequence ID" value="NZ_BMPG01000002.1"/>
</dbReference>
<feature type="transmembrane region" description="Helical" evidence="1">
    <location>
        <begin position="322"/>
        <end position="344"/>
    </location>
</feature>
<reference evidence="2" key="2">
    <citation type="submission" date="2020-09" db="EMBL/GenBank/DDBJ databases">
        <authorList>
            <person name="Sun Q."/>
            <person name="Ohkuma M."/>
        </authorList>
    </citation>
    <scope>NUCLEOTIDE SEQUENCE</scope>
    <source>
        <strain evidence="2">JCM 19596</strain>
    </source>
</reference>
<feature type="transmembrane region" description="Helical" evidence="1">
    <location>
        <begin position="350"/>
        <end position="373"/>
    </location>
</feature>
<dbReference type="InterPro" id="IPR046345">
    <property type="entry name" value="TraB_PrgY-like"/>
</dbReference>
<sequence length="500" mass="53264">MSDSAASERGSVRVVGTAHVSHESVEEVERVIEEEEPDAVAVELDEGRYRQMKGETPDDIDPKDLLRGSMAFQFLAYWLLSYVQTRLGEKFDIQPGADMLAAVETAEALGIEVALVDRNIQVTIQRFWTRMGILEKLRLVGGLALGVADGYTIGAALGGFVGVFAGIAAEAVAGPFLVVPPTLSSAILTAALSVLASVVEVVAIALAAALVGAAVLGTLLRLTEPEGTDVEELDMAELMDQDVVSVMMDEFRRFSPNGAEALIDERDAYLAHGIHALRMQGKDVVAVIGAGHREGVEAYLENPDSLPPMESLTGRAEKRFSLFKAVGVLITLGFLVFFALLVMAGVSNLVLLKVFAAWFLFNGIFAGGLAYAAGARPQSALVGGLVAWLTSLNPLLAPGWFAGYVELRYTKVSISDISTLNALLSDEERPVRDLFADMLDVPLFKLIAIVAVTNLGSFVASILFPFVVLPFVSGFDSVDAVTAAMRAGIQNSIDLLTSLA</sequence>
<name>A0A830FIV9_9EURY</name>
<keyword evidence="3" id="KW-1185">Reference proteome</keyword>
<feature type="transmembrane region" description="Helical" evidence="1">
    <location>
        <begin position="380"/>
        <end position="401"/>
    </location>
</feature>
<dbReference type="EMBL" id="BMPG01000002">
    <property type="protein sequence ID" value="GGL59410.1"/>
    <property type="molecule type" value="Genomic_DNA"/>
</dbReference>
<dbReference type="PANTHER" id="PTHR21530:SF7">
    <property type="entry name" value="TRAB DOMAIN-CONTAINING PROTEIN"/>
    <property type="match status" value="1"/>
</dbReference>
<comment type="caution">
    <text evidence="2">The sequence shown here is derived from an EMBL/GenBank/DDBJ whole genome shotgun (WGS) entry which is preliminary data.</text>
</comment>
<accession>A0A830FIV9</accession>
<gene>
    <name evidence="2" type="ORF">GCM10009039_17050</name>
</gene>
<evidence type="ECO:0000256" key="1">
    <source>
        <dbReference type="SAM" id="Phobius"/>
    </source>
</evidence>
<dbReference type="CDD" id="cd14726">
    <property type="entry name" value="TraB_PrgY-like"/>
    <property type="match status" value="1"/>
</dbReference>
<keyword evidence="1" id="KW-1133">Transmembrane helix</keyword>
<dbReference type="InterPro" id="IPR002816">
    <property type="entry name" value="TraB/PrgY/GumN_fam"/>
</dbReference>
<proteinExistence type="predicted"/>
<keyword evidence="1" id="KW-0812">Transmembrane</keyword>
<evidence type="ECO:0000313" key="2">
    <source>
        <dbReference type="EMBL" id="GGL59410.1"/>
    </source>
</evidence>
<organism evidence="2 3">
    <name type="scientific">Halocalculus aciditolerans</name>
    <dbReference type="NCBI Taxonomy" id="1383812"/>
    <lineage>
        <taxon>Archaea</taxon>
        <taxon>Methanobacteriati</taxon>
        <taxon>Methanobacteriota</taxon>
        <taxon>Stenosarchaea group</taxon>
        <taxon>Halobacteria</taxon>
        <taxon>Halobacteriales</taxon>
        <taxon>Halobacteriaceae</taxon>
        <taxon>Halocalculus</taxon>
    </lineage>
</organism>
<keyword evidence="1" id="KW-0472">Membrane</keyword>